<evidence type="ECO:0000313" key="2">
    <source>
        <dbReference type="EMBL" id="KAG2312679.1"/>
    </source>
</evidence>
<organism evidence="2 3">
    <name type="scientific">Brassica carinata</name>
    <name type="common">Ethiopian mustard</name>
    <name type="synonym">Abyssinian cabbage</name>
    <dbReference type="NCBI Taxonomy" id="52824"/>
    <lineage>
        <taxon>Eukaryota</taxon>
        <taxon>Viridiplantae</taxon>
        <taxon>Streptophyta</taxon>
        <taxon>Embryophyta</taxon>
        <taxon>Tracheophyta</taxon>
        <taxon>Spermatophyta</taxon>
        <taxon>Magnoliopsida</taxon>
        <taxon>eudicotyledons</taxon>
        <taxon>Gunneridae</taxon>
        <taxon>Pentapetalae</taxon>
        <taxon>rosids</taxon>
        <taxon>malvids</taxon>
        <taxon>Brassicales</taxon>
        <taxon>Brassicaceae</taxon>
        <taxon>Brassiceae</taxon>
        <taxon>Brassica</taxon>
    </lineage>
</organism>
<keyword evidence="1" id="KW-1133">Transmembrane helix</keyword>
<comment type="caution">
    <text evidence="2">The sequence shown here is derived from an EMBL/GenBank/DDBJ whole genome shotgun (WGS) entry which is preliminary data.</text>
</comment>
<dbReference type="AlphaFoldDB" id="A0A8X7VK34"/>
<keyword evidence="1" id="KW-0472">Membrane</keyword>
<keyword evidence="3" id="KW-1185">Reference proteome</keyword>
<dbReference type="OrthoDB" id="1715781at2759"/>
<proteinExistence type="predicted"/>
<reference evidence="2 3" key="1">
    <citation type="submission" date="2020-02" db="EMBL/GenBank/DDBJ databases">
        <authorList>
            <person name="Ma Q."/>
            <person name="Huang Y."/>
            <person name="Song X."/>
            <person name="Pei D."/>
        </authorList>
    </citation>
    <scope>NUCLEOTIDE SEQUENCE [LARGE SCALE GENOMIC DNA]</scope>
    <source>
        <strain evidence="2">Sxm20200214</strain>
        <tissue evidence="2">Leaf</tissue>
    </source>
</reference>
<evidence type="ECO:0000256" key="1">
    <source>
        <dbReference type="SAM" id="Phobius"/>
    </source>
</evidence>
<sequence>MCTLKIYKLFQILLNKISGPPEEESQLLSWNNRLEDDMEMVQSQDNTNQSIPHEPQYHFIFAGCSSREALFCIVFLLLVVVLVFSE</sequence>
<feature type="transmembrane region" description="Helical" evidence="1">
    <location>
        <begin position="69"/>
        <end position="85"/>
    </location>
</feature>
<name>A0A8X7VK34_BRACI</name>
<protein>
    <submittedName>
        <fullName evidence="2">Uncharacterized protein</fullName>
    </submittedName>
</protein>
<gene>
    <name evidence="2" type="ORF">Bca52824_024236</name>
</gene>
<accession>A0A8X7VK34</accession>
<keyword evidence="1" id="KW-0812">Transmembrane</keyword>
<dbReference type="Proteomes" id="UP000886595">
    <property type="component" value="Unassembled WGS sequence"/>
</dbReference>
<dbReference type="EMBL" id="JAAMPC010000005">
    <property type="protein sequence ID" value="KAG2312679.1"/>
    <property type="molecule type" value="Genomic_DNA"/>
</dbReference>
<evidence type="ECO:0000313" key="3">
    <source>
        <dbReference type="Proteomes" id="UP000886595"/>
    </source>
</evidence>